<keyword evidence="2" id="KW-1185">Reference proteome</keyword>
<gene>
    <name evidence="1" type="ORF">POCTA_138.1.T1120132</name>
</gene>
<name>A0A8S1X6H6_PAROT</name>
<protein>
    <submittedName>
        <fullName evidence="1">Uncharacterized protein</fullName>
    </submittedName>
</protein>
<accession>A0A8S1X6H6</accession>
<dbReference type="Proteomes" id="UP000683925">
    <property type="component" value="Unassembled WGS sequence"/>
</dbReference>
<dbReference type="AlphaFoldDB" id="A0A8S1X6H6"/>
<sequence>MGCNDKQLFQVRNSFYELIKFTKNNFLDFQLKKQVQPIQYSLCQYNLNQCSSVHLQIRNIGRVRDNNENTIISKSSIRLIYSFQWSFEFMAIDSIENRIKK</sequence>
<evidence type="ECO:0000313" key="2">
    <source>
        <dbReference type="Proteomes" id="UP000683925"/>
    </source>
</evidence>
<reference evidence="1" key="1">
    <citation type="submission" date="2021-01" db="EMBL/GenBank/DDBJ databases">
        <authorList>
            <consortium name="Genoscope - CEA"/>
            <person name="William W."/>
        </authorList>
    </citation>
    <scope>NUCLEOTIDE SEQUENCE</scope>
</reference>
<comment type="caution">
    <text evidence="1">The sequence shown here is derived from an EMBL/GenBank/DDBJ whole genome shotgun (WGS) entry which is preliminary data.</text>
</comment>
<evidence type="ECO:0000313" key="1">
    <source>
        <dbReference type="EMBL" id="CAD8196690.1"/>
    </source>
</evidence>
<dbReference type="EMBL" id="CAJJDP010000112">
    <property type="protein sequence ID" value="CAD8196690.1"/>
    <property type="molecule type" value="Genomic_DNA"/>
</dbReference>
<proteinExistence type="predicted"/>
<organism evidence="1 2">
    <name type="scientific">Paramecium octaurelia</name>
    <dbReference type="NCBI Taxonomy" id="43137"/>
    <lineage>
        <taxon>Eukaryota</taxon>
        <taxon>Sar</taxon>
        <taxon>Alveolata</taxon>
        <taxon>Ciliophora</taxon>
        <taxon>Intramacronucleata</taxon>
        <taxon>Oligohymenophorea</taxon>
        <taxon>Peniculida</taxon>
        <taxon>Parameciidae</taxon>
        <taxon>Paramecium</taxon>
    </lineage>
</organism>